<dbReference type="EMBL" id="MU005778">
    <property type="protein sequence ID" value="KAF2705683.1"/>
    <property type="molecule type" value="Genomic_DNA"/>
</dbReference>
<dbReference type="InterPro" id="IPR023753">
    <property type="entry name" value="FAD/NAD-binding_dom"/>
</dbReference>
<name>A0A6G1JZA8_9PLEO</name>
<dbReference type="OrthoDB" id="5376590at2759"/>
<accession>A0A6G1JZA8</accession>
<protein>
    <recommendedName>
        <fullName evidence="2">FAD/NAD(P)-binding domain-containing protein</fullName>
    </recommendedName>
</protein>
<dbReference type="Pfam" id="PF07992">
    <property type="entry name" value="Pyr_redox_2"/>
    <property type="match status" value="1"/>
</dbReference>
<keyword evidence="4" id="KW-1185">Reference proteome</keyword>
<evidence type="ECO:0000259" key="2">
    <source>
        <dbReference type="Pfam" id="PF07992"/>
    </source>
</evidence>
<dbReference type="Proteomes" id="UP000799428">
    <property type="component" value="Unassembled WGS sequence"/>
</dbReference>
<dbReference type="Gene3D" id="3.50.50.100">
    <property type="match status" value="1"/>
</dbReference>
<evidence type="ECO:0000313" key="4">
    <source>
        <dbReference type="Proteomes" id="UP000799428"/>
    </source>
</evidence>
<gene>
    <name evidence="3" type="ORF">K504DRAFT_448719</name>
</gene>
<dbReference type="InterPro" id="IPR036188">
    <property type="entry name" value="FAD/NAD-bd_sf"/>
</dbReference>
<proteinExistence type="predicted"/>
<sequence>MGASLEELLRITGVQYIQGTVKSILVDNDEAIFRNPQIRYGARTYQDSRNIDINEIKDATKLDTHLKNLVSLAPPEAPNTVVVIVVVCGGSFTGIELVVELPQRLRGLLGERSNICVVIAERRDEIEPYVGPNLRLIILQSPKKLGVEMQLGAAMTAIKVSNEDNKQRLELAAAALKRRKPSPMLAACSPAETTSGSGAEFVHNNSDRFDGGTVG</sequence>
<feature type="domain" description="FAD/NAD(P)-binding" evidence="2">
    <location>
        <begin position="61"/>
        <end position="163"/>
    </location>
</feature>
<reference evidence="3" key="1">
    <citation type="journal article" date="2020" name="Stud. Mycol.">
        <title>101 Dothideomycetes genomes: a test case for predicting lifestyles and emergence of pathogens.</title>
        <authorList>
            <person name="Haridas S."/>
            <person name="Albert R."/>
            <person name="Binder M."/>
            <person name="Bloem J."/>
            <person name="Labutti K."/>
            <person name="Salamov A."/>
            <person name="Andreopoulos B."/>
            <person name="Baker S."/>
            <person name="Barry K."/>
            <person name="Bills G."/>
            <person name="Bluhm B."/>
            <person name="Cannon C."/>
            <person name="Castanera R."/>
            <person name="Culley D."/>
            <person name="Daum C."/>
            <person name="Ezra D."/>
            <person name="Gonzalez J."/>
            <person name="Henrissat B."/>
            <person name="Kuo A."/>
            <person name="Liang C."/>
            <person name="Lipzen A."/>
            <person name="Lutzoni F."/>
            <person name="Magnuson J."/>
            <person name="Mondo S."/>
            <person name="Nolan M."/>
            <person name="Ohm R."/>
            <person name="Pangilinan J."/>
            <person name="Park H.-J."/>
            <person name="Ramirez L."/>
            <person name="Alfaro M."/>
            <person name="Sun H."/>
            <person name="Tritt A."/>
            <person name="Yoshinaga Y."/>
            <person name="Zwiers L.-H."/>
            <person name="Turgeon B."/>
            <person name="Goodwin S."/>
            <person name="Spatafora J."/>
            <person name="Crous P."/>
            <person name="Grigoriev I."/>
        </authorList>
    </citation>
    <scope>NUCLEOTIDE SEQUENCE</scope>
    <source>
        <strain evidence="3">CBS 279.74</strain>
    </source>
</reference>
<dbReference type="SUPFAM" id="SSF51905">
    <property type="entry name" value="FAD/NAD(P)-binding domain"/>
    <property type="match status" value="1"/>
</dbReference>
<feature type="compositionally biased region" description="Basic and acidic residues" evidence="1">
    <location>
        <begin position="205"/>
        <end position="215"/>
    </location>
</feature>
<evidence type="ECO:0000256" key="1">
    <source>
        <dbReference type="SAM" id="MobiDB-lite"/>
    </source>
</evidence>
<organism evidence="3 4">
    <name type="scientific">Pleomassaria siparia CBS 279.74</name>
    <dbReference type="NCBI Taxonomy" id="1314801"/>
    <lineage>
        <taxon>Eukaryota</taxon>
        <taxon>Fungi</taxon>
        <taxon>Dikarya</taxon>
        <taxon>Ascomycota</taxon>
        <taxon>Pezizomycotina</taxon>
        <taxon>Dothideomycetes</taxon>
        <taxon>Pleosporomycetidae</taxon>
        <taxon>Pleosporales</taxon>
        <taxon>Pleomassariaceae</taxon>
        <taxon>Pleomassaria</taxon>
    </lineage>
</organism>
<feature type="region of interest" description="Disordered" evidence="1">
    <location>
        <begin position="190"/>
        <end position="215"/>
    </location>
</feature>
<evidence type="ECO:0000313" key="3">
    <source>
        <dbReference type="EMBL" id="KAF2705683.1"/>
    </source>
</evidence>
<dbReference type="AlphaFoldDB" id="A0A6G1JZA8"/>
<dbReference type="GO" id="GO:0016491">
    <property type="term" value="F:oxidoreductase activity"/>
    <property type="evidence" value="ECO:0007669"/>
    <property type="project" value="InterPro"/>
</dbReference>